<dbReference type="Pfam" id="PF05368">
    <property type="entry name" value="NmrA"/>
    <property type="match status" value="1"/>
</dbReference>
<dbReference type="InterPro" id="IPR036291">
    <property type="entry name" value="NAD(P)-bd_dom_sf"/>
</dbReference>
<sequence>MAIDKPLVLLIGATGLTGQSIVNALLESGNFRLAALVRQSSSSKPETQALRDAGVEIRLGDVLDGVEELKTVLSGVDTLISAVTGWLIPKQKDIIRAAKEVGVMRVVPCDFSTPGAKGVRGLHDTKLAIREFVQELGVPYTFIDVGAWIQGWLPLPSRSTLSEEAKQMAYTTLGNGQARTLVTDLHHIGRYVARIIADPRTLNHAVIVWEDETTQAEALDLGVRLSGDGEALRAKYVRVARDAFAKAIEEGKQEIAADSPTALGPQVKVARNGYSQSMLALEENTLENAKKLGYLDARELYPDIPPYSLAEFAREFYSLPDPGSEFHTYEPKD</sequence>
<dbReference type="Gene3D" id="3.90.25.10">
    <property type="entry name" value="UDP-galactose 4-epimerase, domain 1"/>
    <property type="match status" value="1"/>
</dbReference>
<dbReference type="PANTHER" id="PTHR47706:SF9">
    <property type="entry name" value="NMRA-LIKE DOMAIN-CONTAINING PROTEIN-RELATED"/>
    <property type="match status" value="1"/>
</dbReference>
<dbReference type="GO" id="GO:0016491">
    <property type="term" value="F:oxidoreductase activity"/>
    <property type="evidence" value="ECO:0007669"/>
    <property type="project" value="UniProtKB-KW"/>
</dbReference>
<dbReference type="STRING" id="139420.A0A371CTX7"/>
<dbReference type="Gene3D" id="3.40.50.720">
    <property type="entry name" value="NAD(P)-binding Rossmann-like Domain"/>
    <property type="match status" value="1"/>
</dbReference>
<name>A0A371CTX7_9APHY</name>
<dbReference type="OrthoDB" id="2798875at2759"/>
<proteinExistence type="predicted"/>
<organism evidence="4 5">
    <name type="scientific">Lentinus brumalis</name>
    <dbReference type="NCBI Taxonomy" id="2498619"/>
    <lineage>
        <taxon>Eukaryota</taxon>
        <taxon>Fungi</taxon>
        <taxon>Dikarya</taxon>
        <taxon>Basidiomycota</taxon>
        <taxon>Agaricomycotina</taxon>
        <taxon>Agaricomycetes</taxon>
        <taxon>Polyporales</taxon>
        <taxon>Polyporaceae</taxon>
        <taxon>Lentinus</taxon>
    </lineage>
</organism>
<keyword evidence="5" id="KW-1185">Reference proteome</keyword>
<dbReference type="InterPro" id="IPR008030">
    <property type="entry name" value="NmrA-like"/>
</dbReference>
<evidence type="ECO:0000313" key="5">
    <source>
        <dbReference type="Proteomes" id="UP000256964"/>
    </source>
</evidence>
<accession>A0A371CTX7</accession>
<dbReference type="EMBL" id="KZ857460">
    <property type="protein sequence ID" value="RDX43731.1"/>
    <property type="molecule type" value="Genomic_DNA"/>
</dbReference>
<evidence type="ECO:0000256" key="2">
    <source>
        <dbReference type="ARBA" id="ARBA00023002"/>
    </source>
</evidence>
<protein>
    <submittedName>
        <fullName evidence="4">NAD-P-binding protein</fullName>
    </submittedName>
</protein>
<dbReference type="Proteomes" id="UP000256964">
    <property type="component" value="Unassembled WGS sequence"/>
</dbReference>
<reference evidence="4 5" key="1">
    <citation type="journal article" date="2018" name="Biotechnol. Biofuels">
        <title>Integrative visual omics of the white-rot fungus Polyporus brumalis exposes the biotechnological potential of its oxidative enzymes for delignifying raw plant biomass.</title>
        <authorList>
            <person name="Miyauchi S."/>
            <person name="Rancon A."/>
            <person name="Drula E."/>
            <person name="Hage H."/>
            <person name="Chaduli D."/>
            <person name="Favel A."/>
            <person name="Grisel S."/>
            <person name="Henrissat B."/>
            <person name="Herpoel-Gimbert I."/>
            <person name="Ruiz-Duenas F.J."/>
            <person name="Chevret D."/>
            <person name="Hainaut M."/>
            <person name="Lin J."/>
            <person name="Wang M."/>
            <person name="Pangilinan J."/>
            <person name="Lipzen A."/>
            <person name="Lesage-Meessen L."/>
            <person name="Navarro D."/>
            <person name="Riley R."/>
            <person name="Grigoriev I.V."/>
            <person name="Zhou S."/>
            <person name="Raouche S."/>
            <person name="Rosso M.N."/>
        </authorList>
    </citation>
    <scope>NUCLEOTIDE SEQUENCE [LARGE SCALE GENOMIC DNA]</scope>
    <source>
        <strain evidence="4 5">BRFM 1820</strain>
    </source>
</reference>
<feature type="domain" description="NmrA-like" evidence="3">
    <location>
        <begin position="5"/>
        <end position="213"/>
    </location>
</feature>
<dbReference type="InterPro" id="IPR051609">
    <property type="entry name" value="NmrA/Isoflavone_reductase-like"/>
</dbReference>
<evidence type="ECO:0000313" key="4">
    <source>
        <dbReference type="EMBL" id="RDX43731.1"/>
    </source>
</evidence>
<evidence type="ECO:0000259" key="3">
    <source>
        <dbReference type="Pfam" id="PF05368"/>
    </source>
</evidence>
<dbReference type="PANTHER" id="PTHR47706">
    <property type="entry name" value="NMRA-LIKE FAMILY PROTEIN"/>
    <property type="match status" value="1"/>
</dbReference>
<dbReference type="AlphaFoldDB" id="A0A371CTX7"/>
<gene>
    <name evidence="4" type="ORF">OH76DRAFT_1182273</name>
</gene>
<evidence type="ECO:0000256" key="1">
    <source>
        <dbReference type="ARBA" id="ARBA00022857"/>
    </source>
</evidence>
<keyword evidence="1" id="KW-0521">NADP</keyword>
<keyword evidence="2" id="KW-0560">Oxidoreductase</keyword>
<dbReference type="SUPFAM" id="SSF51735">
    <property type="entry name" value="NAD(P)-binding Rossmann-fold domains"/>
    <property type="match status" value="1"/>
</dbReference>